<feature type="compositionally biased region" description="Basic and acidic residues" evidence="1">
    <location>
        <begin position="263"/>
        <end position="276"/>
    </location>
</feature>
<feature type="region of interest" description="Disordered" evidence="1">
    <location>
        <begin position="374"/>
        <end position="395"/>
    </location>
</feature>
<keyword evidence="3" id="KW-1185">Reference proteome</keyword>
<feature type="compositionally biased region" description="Basic and acidic residues" evidence="1">
    <location>
        <begin position="165"/>
        <end position="184"/>
    </location>
</feature>
<evidence type="ECO:0000313" key="3">
    <source>
        <dbReference type="Proteomes" id="UP001152519"/>
    </source>
</evidence>
<protein>
    <submittedName>
        <fullName evidence="2">Uncharacterized 50.6 kDa protein in the 5\\'region of gyrA and gyrB</fullName>
    </submittedName>
</protein>
<organism evidence="2 3">
    <name type="scientific">Actinacidiphila cocklensis</name>
    <dbReference type="NCBI Taxonomy" id="887465"/>
    <lineage>
        <taxon>Bacteria</taxon>
        <taxon>Bacillati</taxon>
        <taxon>Actinomycetota</taxon>
        <taxon>Actinomycetes</taxon>
        <taxon>Kitasatosporales</taxon>
        <taxon>Streptomycetaceae</taxon>
        <taxon>Actinacidiphila</taxon>
    </lineage>
</organism>
<dbReference type="Proteomes" id="UP001152519">
    <property type="component" value="Unassembled WGS sequence"/>
</dbReference>
<feature type="compositionally biased region" description="Basic residues" evidence="1">
    <location>
        <begin position="62"/>
        <end position="73"/>
    </location>
</feature>
<feature type="compositionally biased region" description="Basic residues" evidence="1">
    <location>
        <begin position="105"/>
        <end position="114"/>
    </location>
</feature>
<feature type="compositionally biased region" description="Gly residues" evidence="1">
    <location>
        <begin position="1"/>
        <end position="10"/>
    </location>
</feature>
<name>A0A9W4DQ28_9ACTN</name>
<reference evidence="2" key="1">
    <citation type="submission" date="2021-05" db="EMBL/GenBank/DDBJ databases">
        <authorList>
            <person name="Arsene-Ploetze F."/>
        </authorList>
    </citation>
    <scope>NUCLEOTIDE SEQUENCE</scope>
    <source>
        <strain evidence="2">DSM 42138</strain>
    </source>
</reference>
<accession>A0A9W4DQ28</accession>
<feature type="region of interest" description="Disordered" evidence="1">
    <location>
        <begin position="1"/>
        <end position="346"/>
    </location>
</feature>
<feature type="compositionally biased region" description="Basic and acidic residues" evidence="1">
    <location>
        <begin position="138"/>
        <end position="147"/>
    </location>
</feature>
<feature type="compositionally biased region" description="Basic residues" evidence="1">
    <location>
        <begin position="25"/>
        <end position="34"/>
    </location>
</feature>
<gene>
    <name evidence="2" type="ORF">SCOCK_250032</name>
</gene>
<feature type="compositionally biased region" description="Low complexity" evidence="1">
    <location>
        <begin position="209"/>
        <end position="218"/>
    </location>
</feature>
<feature type="compositionally biased region" description="Basic residues" evidence="1">
    <location>
        <begin position="185"/>
        <end position="194"/>
    </location>
</feature>
<feature type="compositionally biased region" description="Low complexity" evidence="1">
    <location>
        <begin position="84"/>
        <end position="94"/>
    </location>
</feature>
<evidence type="ECO:0000313" key="2">
    <source>
        <dbReference type="EMBL" id="CAG6394213.1"/>
    </source>
</evidence>
<sequence>MGRRGGGPAGGRRRRISLLPAQRQHPQRRHRLGARPRPPGQARQRLHGHPGARLGLPLGRQPRLRPRQRHRPLGHRDDRPPGQGPQEGQRGQHPAGHPDQPPRLRQARRRHRTGRPAGDVQQCLRGRRAGLRGQDGGEADRAADGPLRRGRLHRLQGPGQRARRGAADHHVGHQRRQEPPDAGRRHPHPRRRPGARPGAHQARRGGRQRPGAHPAAAGVPEGPDGPDQRPGAADQPHQAVLRRRQRDQRRHHRHRPRLGRQADGPRAERPQPEVRPHPHGHPAGQVRTGRPQPGAAHRGEGRDGVGRAARRQADTGRGRPGIGRRQGRRRQDRPPLRLRQPVGKPLTCKDAKPFGWGIIPLPTWFWEMRPVLADWSAGPGSRDANPRSDPAPSRT</sequence>
<feature type="compositionally biased region" description="Low complexity" evidence="1">
    <location>
        <begin position="51"/>
        <end position="61"/>
    </location>
</feature>
<dbReference type="EMBL" id="CAJSLV010000054">
    <property type="protein sequence ID" value="CAG6394213.1"/>
    <property type="molecule type" value="Genomic_DNA"/>
</dbReference>
<proteinExistence type="predicted"/>
<evidence type="ECO:0000256" key="1">
    <source>
        <dbReference type="SAM" id="MobiDB-lite"/>
    </source>
</evidence>
<feature type="compositionally biased region" description="Basic residues" evidence="1">
    <location>
        <begin position="240"/>
        <end position="258"/>
    </location>
</feature>
<feature type="compositionally biased region" description="Basic and acidic residues" evidence="1">
    <location>
        <begin position="297"/>
        <end position="317"/>
    </location>
</feature>
<comment type="caution">
    <text evidence="2">The sequence shown here is derived from an EMBL/GenBank/DDBJ whole genome shotgun (WGS) entry which is preliminary data.</text>
</comment>
<dbReference type="AlphaFoldDB" id="A0A9W4DQ28"/>